<evidence type="ECO:0000313" key="1">
    <source>
        <dbReference type="EMBL" id="GAA2710264.1"/>
    </source>
</evidence>
<dbReference type="EMBL" id="BAAASL010000003">
    <property type="protein sequence ID" value="GAA2710264.1"/>
    <property type="molecule type" value="Genomic_DNA"/>
</dbReference>
<proteinExistence type="predicted"/>
<organism evidence="1 2">
    <name type="scientific">Streptomyces luteosporeus</name>
    <dbReference type="NCBI Taxonomy" id="173856"/>
    <lineage>
        <taxon>Bacteria</taxon>
        <taxon>Bacillati</taxon>
        <taxon>Actinomycetota</taxon>
        <taxon>Actinomycetes</taxon>
        <taxon>Kitasatosporales</taxon>
        <taxon>Streptomycetaceae</taxon>
        <taxon>Streptomyces</taxon>
    </lineage>
</organism>
<name>A0ABN3TL46_9ACTN</name>
<sequence>MHADGPRPLGMRLWHLNGRWCTAATGFSHRFYTRGRSGGRRRTGTRNRAGLCKTYRERPEVLFAHQDGEAHSALEASGTSVVVKVLTRYTDLVEATIEVVSSTREQLVVAGSRSREKAYLGGIETAVAQWPDLVHYRILYGPPRHRALADHLVRLLELRDPTACRNGIKSLHVGLVERHGVLARSFVACETAAVVPLLQRCAVMHGESLFHLA</sequence>
<reference evidence="1 2" key="1">
    <citation type="journal article" date="2019" name="Int. J. Syst. Evol. Microbiol.">
        <title>The Global Catalogue of Microorganisms (GCM) 10K type strain sequencing project: providing services to taxonomists for standard genome sequencing and annotation.</title>
        <authorList>
            <consortium name="The Broad Institute Genomics Platform"/>
            <consortium name="The Broad Institute Genome Sequencing Center for Infectious Disease"/>
            <person name="Wu L."/>
            <person name="Ma J."/>
        </authorList>
    </citation>
    <scope>NUCLEOTIDE SEQUENCE [LARGE SCALE GENOMIC DNA]</scope>
    <source>
        <strain evidence="1 2">JCM 4542</strain>
    </source>
</reference>
<dbReference type="Proteomes" id="UP001500886">
    <property type="component" value="Unassembled WGS sequence"/>
</dbReference>
<keyword evidence="2" id="KW-1185">Reference proteome</keyword>
<comment type="caution">
    <text evidence="1">The sequence shown here is derived from an EMBL/GenBank/DDBJ whole genome shotgun (WGS) entry which is preliminary data.</text>
</comment>
<accession>A0ABN3TL46</accession>
<protein>
    <submittedName>
        <fullName evidence="1">Uncharacterized protein</fullName>
    </submittedName>
</protein>
<gene>
    <name evidence="1" type="ORF">GCM10010315_09820</name>
</gene>
<evidence type="ECO:0000313" key="2">
    <source>
        <dbReference type="Proteomes" id="UP001500886"/>
    </source>
</evidence>